<organism evidence="1 2">
    <name type="scientific">Leptospira kirschneri serovar Pomona</name>
    <dbReference type="NCBI Taxonomy" id="561005"/>
    <lineage>
        <taxon>Bacteria</taxon>
        <taxon>Pseudomonadati</taxon>
        <taxon>Spirochaetota</taxon>
        <taxon>Spirochaetia</taxon>
        <taxon>Leptospirales</taxon>
        <taxon>Leptospiraceae</taxon>
        <taxon>Leptospira</taxon>
    </lineage>
</organism>
<name>A0A1T1DML6_9LEPT</name>
<reference evidence="1 2" key="1">
    <citation type="submission" date="2017-02" db="EMBL/GenBank/DDBJ databases">
        <title>Comparative genomic analysis of Brazilian Leptospira kirschneri strains of different serogroups.</title>
        <authorList>
            <person name="Moreno L.Z."/>
            <person name="Miraglia F."/>
            <person name="Kremer F.S."/>
            <person name="Eslabao M.R."/>
            <person name="Lilenbaum W."/>
            <person name="Dellagostin O.A."/>
            <person name="Moreno A.M."/>
        </authorList>
    </citation>
    <scope>NUCLEOTIDE SEQUENCE [LARGE SCALE GENOMIC DNA]</scope>
    <source>
        <strain evidence="1 2">M110/06</strain>
    </source>
</reference>
<proteinExistence type="predicted"/>
<comment type="caution">
    <text evidence="1">The sequence shown here is derived from an EMBL/GenBank/DDBJ whole genome shotgun (WGS) entry which is preliminary data.</text>
</comment>
<dbReference type="AlphaFoldDB" id="A0A1T1DML6"/>
<dbReference type="EMBL" id="MVIT01000067">
    <property type="protein sequence ID" value="OOV41960.1"/>
    <property type="molecule type" value="Genomic_DNA"/>
</dbReference>
<evidence type="ECO:0000313" key="1">
    <source>
        <dbReference type="EMBL" id="OOV41960.1"/>
    </source>
</evidence>
<protein>
    <recommendedName>
        <fullName evidence="3">LRAT domain-containing protein</fullName>
    </recommendedName>
</protein>
<evidence type="ECO:0008006" key="3">
    <source>
        <dbReference type="Google" id="ProtNLM"/>
    </source>
</evidence>
<accession>A0A1T1DML6</accession>
<sequence length="106" mass="12099">MIIGLNEFGQLLVIHNHPETNIAIARLETFLNGYRDYNLRAPSIPLQKIQYNIAKAIIENKKYDAISNNCQHFSSFVIDEEKASKDLQTFVFIGLILSIGYLATRK</sequence>
<gene>
    <name evidence="1" type="ORF">B1J93_11530</name>
</gene>
<dbReference type="Proteomes" id="UP000191008">
    <property type="component" value="Unassembled WGS sequence"/>
</dbReference>
<evidence type="ECO:0000313" key="2">
    <source>
        <dbReference type="Proteomes" id="UP000191008"/>
    </source>
</evidence>
<dbReference type="RefSeq" id="WP_025182362.1">
    <property type="nucleotide sequence ID" value="NZ_MVIT01000067.1"/>
</dbReference>